<reference evidence="1 2" key="1">
    <citation type="submission" date="2020-01" db="EMBL/GenBank/DDBJ databases">
        <title>Draft genome sequence of Cand. Neptunochlamydia vexilliferae K9.</title>
        <authorList>
            <person name="Schulz F."/>
            <person name="Koestlbacher S."/>
            <person name="Wascher F."/>
            <person name="Pizzetti I."/>
            <person name="Horn M."/>
        </authorList>
    </citation>
    <scope>NUCLEOTIDE SEQUENCE [LARGE SCALE GENOMIC DNA]</scope>
    <source>
        <strain evidence="1 2">K9</strain>
    </source>
</reference>
<dbReference type="EMBL" id="JAAEJV010000001">
    <property type="protein sequence ID" value="MBF5058555.1"/>
    <property type="molecule type" value="Genomic_DNA"/>
</dbReference>
<keyword evidence="2" id="KW-1185">Reference proteome</keyword>
<accession>A0ABS0AYZ8</accession>
<protein>
    <recommendedName>
        <fullName evidence="3">16S/18S rRNA aminocarboxypropyltransferase Tsr3 C-terminal domain-containing protein</fullName>
    </recommendedName>
</protein>
<evidence type="ECO:0000313" key="2">
    <source>
        <dbReference type="Proteomes" id="UP001194714"/>
    </source>
</evidence>
<sequence length="151" mass="17515">MEVTILRHRKENLKKCSLAGLESREEMHFLTYPTDPIPFLPNTILLTLDAPPLSPADKDHGLFLIDGTWKYAAVMERQLPHKEKWIRRNLPSDVRTAYPRKQTDCVDPTRGLASVEALYVAYDILGWDTTGLLDHYFWKEEFLKKVAFLNT</sequence>
<proteinExistence type="predicted"/>
<organism evidence="1 2">
    <name type="scientific">Candidatus Neptunichlamydia vexilliferae</name>
    <dbReference type="NCBI Taxonomy" id="1651774"/>
    <lineage>
        <taxon>Bacteria</taxon>
        <taxon>Pseudomonadati</taxon>
        <taxon>Chlamydiota</taxon>
        <taxon>Chlamydiia</taxon>
        <taxon>Parachlamydiales</taxon>
        <taxon>Simkaniaceae</taxon>
        <taxon>Candidatus Neptunichlamydia</taxon>
    </lineage>
</organism>
<name>A0ABS0AYZ8_9BACT</name>
<dbReference type="Proteomes" id="UP001194714">
    <property type="component" value="Unassembled WGS sequence"/>
</dbReference>
<dbReference type="RefSeq" id="WP_194846825.1">
    <property type="nucleotide sequence ID" value="NZ_JAAEJV010000001.1"/>
</dbReference>
<evidence type="ECO:0000313" key="1">
    <source>
        <dbReference type="EMBL" id="MBF5058555.1"/>
    </source>
</evidence>
<evidence type="ECO:0008006" key="3">
    <source>
        <dbReference type="Google" id="ProtNLM"/>
    </source>
</evidence>
<gene>
    <name evidence="1" type="ORF">NEPTK9_000051</name>
</gene>
<comment type="caution">
    <text evidence="1">The sequence shown here is derived from an EMBL/GenBank/DDBJ whole genome shotgun (WGS) entry which is preliminary data.</text>
</comment>